<dbReference type="GO" id="GO:0009073">
    <property type="term" value="P:aromatic amino acid family biosynthetic process"/>
    <property type="evidence" value="ECO:0007669"/>
    <property type="project" value="UniProtKB-KW"/>
</dbReference>
<feature type="domain" description="Quinate/shikimate 5-dehydrogenase/glutamyl-tRNA reductase" evidence="9">
    <location>
        <begin position="123"/>
        <end position="192"/>
    </location>
</feature>
<dbReference type="InterPro" id="IPR011342">
    <property type="entry name" value="Shikimate_DH"/>
</dbReference>
<evidence type="ECO:0000256" key="4">
    <source>
        <dbReference type="ARBA" id="ARBA00022857"/>
    </source>
</evidence>
<dbReference type="InterPro" id="IPR036291">
    <property type="entry name" value="NAD(P)-bd_dom_sf"/>
</dbReference>
<dbReference type="Proteomes" id="UP000266934">
    <property type="component" value="Chromosome"/>
</dbReference>
<dbReference type="NCBIfam" id="NF001312">
    <property type="entry name" value="PRK00258.1-4"/>
    <property type="match status" value="1"/>
</dbReference>
<dbReference type="PANTHER" id="PTHR21089:SF1">
    <property type="entry name" value="BIFUNCTIONAL 3-DEHYDROQUINATE DEHYDRATASE_SHIKIMATE DEHYDROGENASE, CHLOROPLASTIC"/>
    <property type="match status" value="1"/>
</dbReference>
<feature type="binding site" evidence="8">
    <location>
        <begin position="128"/>
        <end position="132"/>
    </location>
    <ligand>
        <name>NADP(+)</name>
        <dbReference type="ChEBI" id="CHEBI:58349"/>
    </ligand>
</feature>
<dbReference type="InterPro" id="IPR041121">
    <property type="entry name" value="SDH_C"/>
</dbReference>
<dbReference type="AlphaFoldDB" id="A0A348G4T0"/>
<comment type="pathway">
    <text evidence="1 8">Metabolic intermediate biosynthesis; chorismate biosynthesis; chorismate from D-erythrose 4-phosphate and phosphoenolpyruvate: step 4/7.</text>
</comment>
<dbReference type="SUPFAM" id="SSF53223">
    <property type="entry name" value="Aminoacid dehydrogenase-like, N-terminal domain"/>
    <property type="match status" value="1"/>
</dbReference>
<gene>
    <name evidence="8 12" type="primary">aroE</name>
    <name evidence="12" type="ORF">BLTE_32480</name>
</gene>
<feature type="binding site" evidence="8">
    <location>
        <position position="240"/>
    </location>
    <ligand>
        <name>NADP(+)</name>
        <dbReference type="ChEBI" id="CHEBI:58349"/>
    </ligand>
</feature>
<reference evidence="12 13" key="1">
    <citation type="submission" date="2018-08" db="EMBL/GenBank/DDBJ databases">
        <title>Complete genome sequencing of Blastochloris tepida GI.</title>
        <authorList>
            <person name="Tsukatani Y."/>
            <person name="Mori H."/>
        </authorList>
    </citation>
    <scope>NUCLEOTIDE SEQUENCE [LARGE SCALE GENOMIC DNA]</scope>
    <source>
        <strain evidence="12 13">GI</strain>
    </source>
</reference>
<name>A0A348G4T0_9HYPH</name>
<dbReference type="SUPFAM" id="SSF51735">
    <property type="entry name" value="NAD(P)-binding Rossmann-fold domains"/>
    <property type="match status" value="1"/>
</dbReference>
<dbReference type="InterPro" id="IPR022893">
    <property type="entry name" value="Shikimate_DH_fam"/>
</dbReference>
<dbReference type="Pfam" id="PF08501">
    <property type="entry name" value="Shikimate_dh_N"/>
    <property type="match status" value="1"/>
</dbReference>
<feature type="active site" description="Proton acceptor" evidence="8">
    <location>
        <position position="66"/>
    </location>
</feature>
<dbReference type="HAMAP" id="MF_00222">
    <property type="entry name" value="Shikimate_DH_AroE"/>
    <property type="match status" value="1"/>
</dbReference>
<evidence type="ECO:0000256" key="6">
    <source>
        <dbReference type="ARBA" id="ARBA00023141"/>
    </source>
</evidence>
<dbReference type="UniPathway" id="UPA00053">
    <property type="reaction ID" value="UER00087"/>
</dbReference>
<dbReference type="OrthoDB" id="9792692at2"/>
<dbReference type="GO" id="GO:0005829">
    <property type="term" value="C:cytosol"/>
    <property type="evidence" value="ECO:0007669"/>
    <property type="project" value="TreeGrafter"/>
</dbReference>
<protein>
    <recommendedName>
        <fullName evidence="2 8">Shikimate dehydrogenase (NADP(+))</fullName>
        <shortName evidence="8">SDH</shortName>
        <ecNumber evidence="2 8">1.1.1.25</ecNumber>
    </recommendedName>
</protein>
<evidence type="ECO:0000256" key="7">
    <source>
        <dbReference type="ARBA" id="ARBA00049442"/>
    </source>
</evidence>
<evidence type="ECO:0000256" key="2">
    <source>
        <dbReference type="ARBA" id="ARBA00012962"/>
    </source>
</evidence>
<feature type="binding site" evidence="8">
    <location>
        <position position="217"/>
    </location>
    <ligand>
        <name>NADP(+)</name>
        <dbReference type="ChEBI" id="CHEBI:58349"/>
    </ligand>
</feature>
<evidence type="ECO:0000256" key="5">
    <source>
        <dbReference type="ARBA" id="ARBA00023002"/>
    </source>
</evidence>
<dbReference type="Gene3D" id="3.40.50.720">
    <property type="entry name" value="NAD(P)-binding Rossmann-like Domain"/>
    <property type="match status" value="1"/>
</dbReference>
<evidence type="ECO:0000313" key="12">
    <source>
        <dbReference type="EMBL" id="BBF94563.1"/>
    </source>
</evidence>
<comment type="function">
    <text evidence="8">Involved in the biosynthesis of the chorismate, which leads to the biosynthesis of aromatic amino acids. Catalyzes the reversible NADPH linked reduction of 3-dehydroshikimate (DHSA) to yield shikimate (SA).</text>
</comment>
<dbReference type="GO" id="GO:0004764">
    <property type="term" value="F:shikimate 3-dehydrogenase (NADP+) activity"/>
    <property type="evidence" value="ECO:0007669"/>
    <property type="project" value="UniProtKB-UniRule"/>
</dbReference>
<dbReference type="NCBIfam" id="TIGR00507">
    <property type="entry name" value="aroE"/>
    <property type="match status" value="1"/>
</dbReference>
<dbReference type="Pfam" id="PF18317">
    <property type="entry name" value="SDH_C"/>
    <property type="match status" value="1"/>
</dbReference>
<evidence type="ECO:0000313" key="13">
    <source>
        <dbReference type="Proteomes" id="UP000266934"/>
    </source>
</evidence>
<accession>A0A348G4T0</accession>
<evidence type="ECO:0000256" key="1">
    <source>
        <dbReference type="ARBA" id="ARBA00004871"/>
    </source>
</evidence>
<dbReference type="CDD" id="cd01065">
    <property type="entry name" value="NAD_bind_Shikimate_DH"/>
    <property type="match status" value="1"/>
</dbReference>
<dbReference type="GO" id="GO:0050661">
    <property type="term" value="F:NADP binding"/>
    <property type="evidence" value="ECO:0007669"/>
    <property type="project" value="InterPro"/>
</dbReference>
<dbReference type="Gene3D" id="3.40.50.10860">
    <property type="entry name" value="Leucine Dehydrogenase, chain A, domain 1"/>
    <property type="match status" value="1"/>
</dbReference>
<dbReference type="InterPro" id="IPR046346">
    <property type="entry name" value="Aminoacid_DH-like_N_sf"/>
</dbReference>
<dbReference type="EMBL" id="AP018907">
    <property type="protein sequence ID" value="BBF94563.1"/>
    <property type="molecule type" value="Genomic_DNA"/>
</dbReference>
<feature type="domain" description="SDH C-terminal" evidence="11">
    <location>
        <begin position="240"/>
        <end position="262"/>
    </location>
</feature>
<dbReference type="KEGG" id="blag:BLTE_32480"/>
<dbReference type="Pfam" id="PF01488">
    <property type="entry name" value="Shikimate_DH"/>
    <property type="match status" value="1"/>
</dbReference>
<feature type="binding site" evidence="8">
    <location>
        <begin position="15"/>
        <end position="17"/>
    </location>
    <ligand>
        <name>shikimate</name>
        <dbReference type="ChEBI" id="CHEBI:36208"/>
    </ligand>
</feature>
<feature type="binding site" evidence="8">
    <location>
        <position position="62"/>
    </location>
    <ligand>
        <name>shikimate</name>
        <dbReference type="ChEBI" id="CHEBI:36208"/>
    </ligand>
</feature>
<keyword evidence="6 8" id="KW-0057">Aromatic amino acid biosynthesis</keyword>
<dbReference type="RefSeq" id="WP_126401643.1">
    <property type="nucleotide sequence ID" value="NZ_AP018907.1"/>
</dbReference>
<comment type="similarity">
    <text evidence="8">Belongs to the shikimate dehydrogenase family.</text>
</comment>
<feature type="binding site" evidence="8">
    <location>
        <position position="247"/>
    </location>
    <ligand>
        <name>shikimate</name>
        <dbReference type="ChEBI" id="CHEBI:36208"/>
    </ligand>
</feature>
<keyword evidence="4 8" id="KW-0521">NADP</keyword>
<keyword evidence="13" id="KW-1185">Reference proteome</keyword>
<dbReference type="InterPro" id="IPR013708">
    <property type="entry name" value="Shikimate_DH-bd_N"/>
</dbReference>
<comment type="catalytic activity">
    <reaction evidence="7 8">
        <text>shikimate + NADP(+) = 3-dehydroshikimate + NADPH + H(+)</text>
        <dbReference type="Rhea" id="RHEA:17737"/>
        <dbReference type="ChEBI" id="CHEBI:15378"/>
        <dbReference type="ChEBI" id="CHEBI:16630"/>
        <dbReference type="ChEBI" id="CHEBI:36208"/>
        <dbReference type="ChEBI" id="CHEBI:57783"/>
        <dbReference type="ChEBI" id="CHEBI:58349"/>
        <dbReference type="EC" id="1.1.1.25"/>
    </reaction>
</comment>
<keyword evidence="5 8" id="KW-0560">Oxidoreductase</keyword>
<evidence type="ECO:0000259" key="9">
    <source>
        <dbReference type="Pfam" id="PF01488"/>
    </source>
</evidence>
<proteinExistence type="inferred from homology"/>
<evidence type="ECO:0000256" key="3">
    <source>
        <dbReference type="ARBA" id="ARBA00022605"/>
    </source>
</evidence>
<sequence>MEPRACIIGHPVAHSRSPLIHGYWLQQHGLAGSYGREDVLPADFPAFLRNLAGHGYVGGNVTLPHKEAAFATVDEADEAARALGAVNTVWIENGRLHGANTDVMGFLADLDARLPGWEGRAGHAVVLGAGGAARGIVYGLLQRRIDRVSVVNRSLERAEQLASVLGSRVKPAGWESLPALLTGADLLVNTTSLGMAGQPRLAIDLDPLPPPAMVADIVYVPLETGLLAAARARGHAAIDGLGMLLHQAVPGFRRWFGVTPQVTPELRALIEADIRAKIAPAAATAEAER</sequence>
<dbReference type="EC" id="1.1.1.25" evidence="2 8"/>
<feature type="domain" description="Shikimate dehydrogenase substrate binding N-terminal" evidence="10">
    <location>
        <begin position="7"/>
        <end position="89"/>
    </location>
</feature>
<comment type="caution">
    <text evidence="8">Lacks conserved residue(s) required for the propagation of feature annotation.</text>
</comment>
<dbReference type="GO" id="GO:0009423">
    <property type="term" value="P:chorismate biosynthetic process"/>
    <property type="evidence" value="ECO:0007669"/>
    <property type="project" value="UniProtKB-UniRule"/>
</dbReference>
<feature type="binding site" evidence="8">
    <location>
        <position position="219"/>
    </location>
    <ligand>
        <name>shikimate</name>
        <dbReference type="ChEBI" id="CHEBI:36208"/>
    </ligand>
</feature>
<keyword evidence="3 8" id="KW-0028">Amino-acid biosynthesis</keyword>
<dbReference type="InterPro" id="IPR006151">
    <property type="entry name" value="Shikm_DH/Glu-tRNA_Rdtase"/>
</dbReference>
<organism evidence="12 13">
    <name type="scientific">Blastochloris tepida</name>
    <dbReference type="NCBI Taxonomy" id="2233851"/>
    <lineage>
        <taxon>Bacteria</taxon>
        <taxon>Pseudomonadati</taxon>
        <taxon>Pseudomonadota</taxon>
        <taxon>Alphaproteobacteria</taxon>
        <taxon>Hyphomicrobiales</taxon>
        <taxon>Blastochloridaceae</taxon>
        <taxon>Blastochloris</taxon>
    </lineage>
</organism>
<dbReference type="PANTHER" id="PTHR21089">
    <property type="entry name" value="SHIKIMATE DEHYDROGENASE"/>
    <property type="match status" value="1"/>
</dbReference>
<evidence type="ECO:0000259" key="10">
    <source>
        <dbReference type="Pfam" id="PF08501"/>
    </source>
</evidence>
<dbReference type="GO" id="GO:0019632">
    <property type="term" value="P:shikimate metabolic process"/>
    <property type="evidence" value="ECO:0007669"/>
    <property type="project" value="InterPro"/>
</dbReference>
<evidence type="ECO:0000259" key="11">
    <source>
        <dbReference type="Pfam" id="PF18317"/>
    </source>
</evidence>
<feature type="binding site" evidence="8">
    <location>
        <position position="78"/>
    </location>
    <ligand>
        <name>NADP(+)</name>
        <dbReference type="ChEBI" id="CHEBI:58349"/>
    </ligand>
</feature>
<feature type="binding site" evidence="8">
    <location>
        <position position="87"/>
    </location>
    <ligand>
        <name>shikimate</name>
        <dbReference type="ChEBI" id="CHEBI:36208"/>
    </ligand>
</feature>
<dbReference type="GO" id="GO:0008652">
    <property type="term" value="P:amino acid biosynthetic process"/>
    <property type="evidence" value="ECO:0007669"/>
    <property type="project" value="UniProtKB-KW"/>
</dbReference>
<evidence type="ECO:0000256" key="8">
    <source>
        <dbReference type="HAMAP-Rule" id="MF_00222"/>
    </source>
</evidence>
<feature type="binding site" evidence="8">
    <location>
        <position position="102"/>
    </location>
    <ligand>
        <name>shikimate</name>
        <dbReference type="ChEBI" id="CHEBI:36208"/>
    </ligand>
</feature>
<comment type="subunit">
    <text evidence="8">Homodimer.</text>
</comment>